<dbReference type="Gene3D" id="3.30.559.10">
    <property type="entry name" value="Chloramphenicol acetyltransferase-like domain"/>
    <property type="match status" value="1"/>
</dbReference>
<keyword evidence="2" id="KW-1185">Reference proteome</keyword>
<sequence>MSWSQVSENRWERPSNSVESFYTLIGDVSGSLFEGRRQYMIFSRLNVDLQIPAAEVEDALRYAWKQVRHEQPQIAQTAGEGFKKVYEVPDEDALQLWLDQTFIVSDAEDGDALANDAPPIQQATFYYVPKASQLVIRAHHSVIEGVGMALLWHTYLTALMNPNPRLEFGEEASRLSPSLEKAKGYSEILPADDVAKGSQTATDALPFYPGIGPILGTNNRGHYPGLYKGGFTVTAAVHAAFALTVAKHADPTLITDKSKYLTFFQLNLRPYLPEPYNSSEYAVALYYTTWPLVLEIPNDFQQLVQVIGDKYKSACKGLAGNMALSNSVQSTILQFAMNPEFLTLPPARDAIFSSVGIVERYLKQSYASADNDRRVIVEDFKMGLEVVMSQPLCTFYTFRNQMRMIYSFNESYDDEALVQTYLEDVENTLLEKLLA</sequence>
<dbReference type="Gene3D" id="3.30.559.30">
    <property type="entry name" value="Nonribosomal peptide synthetase, condensation domain"/>
    <property type="match status" value="1"/>
</dbReference>
<evidence type="ECO:0008006" key="3">
    <source>
        <dbReference type="Google" id="ProtNLM"/>
    </source>
</evidence>
<dbReference type="EMBL" id="JAQIZZ010000006">
    <property type="protein sequence ID" value="KAJ5538903.1"/>
    <property type="molecule type" value="Genomic_DNA"/>
</dbReference>
<comment type="caution">
    <text evidence="1">The sequence shown here is derived from an EMBL/GenBank/DDBJ whole genome shotgun (WGS) entry which is preliminary data.</text>
</comment>
<dbReference type="PANTHER" id="PTHR42034">
    <property type="entry name" value="CHROMOSOME 7, WHOLE GENOME SHOTGUN SEQUENCE-RELATED"/>
    <property type="match status" value="1"/>
</dbReference>
<reference evidence="1 2" key="1">
    <citation type="journal article" date="2023" name="IMA Fungus">
        <title>Comparative genomic study of the Penicillium genus elucidates a diverse pangenome and 15 lateral gene transfer events.</title>
        <authorList>
            <person name="Petersen C."/>
            <person name="Sorensen T."/>
            <person name="Nielsen M.R."/>
            <person name="Sondergaard T.E."/>
            <person name="Sorensen J.L."/>
            <person name="Fitzpatrick D.A."/>
            <person name="Frisvad J.C."/>
            <person name="Nielsen K.L."/>
        </authorList>
    </citation>
    <scope>NUCLEOTIDE SEQUENCE [LARGE SCALE GENOMIC DNA]</scope>
    <source>
        <strain evidence="1 2">IBT 35679</strain>
    </source>
</reference>
<dbReference type="InterPro" id="IPR023213">
    <property type="entry name" value="CAT-like_dom_sf"/>
</dbReference>
<evidence type="ECO:0000313" key="2">
    <source>
        <dbReference type="Proteomes" id="UP001220324"/>
    </source>
</evidence>
<accession>A0AAD6GDK9</accession>
<dbReference type="Proteomes" id="UP001220324">
    <property type="component" value="Unassembled WGS sequence"/>
</dbReference>
<dbReference type="PANTHER" id="PTHR42034:SF1">
    <property type="entry name" value="CONDENSATION DOMAIN-CONTAINING PROTEIN"/>
    <property type="match status" value="1"/>
</dbReference>
<dbReference type="AlphaFoldDB" id="A0AAD6GDK9"/>
<protein>
    <recommendedName>
        <fullName evidence="3">Condensation domain-containing protein</fullName>
    </recommendedName>
</protein>
<name>A0AAD6GDK9_9EURO</name>
<proteinExistence type="predicted"/>
<evidence type="ECO:0000313" key="1">
    <source>
        <dbReference type="EMBL" id="KAJ5538903.1"/>
    </source>
</evidence>
<gene>
    <name evidence="1" type="ORF">N7494_008382</name>
</gene>
<organism evidence="1 2">
    <name type="scientific">Penicillium frequentans</name>
    <dbReference type="NCBI Taxonomy" id="3151616"/>
    <lineage>
        <taxon>Eukaryota</taxon>
        <taxon>Fungi</taxon>
        <taxon>Dikarya</taxon>
        <taxon>Ascomycota</taxon>
        <taxon>Pezizomycotina</taxon>
        <taxon>Eurotiomycetes</taxon>
        <taxon>Eurotiomycetidae</taxon>
        <taxon>Eurotiales</taxon>
        <taxon>Aspergillaceae</taxon>
        <taxon>Penicillium</taxon>
    </lineage>
</organism>